<proteinExistence type="predicted"/>
<evidence type="ECO:0000259" key="1">
    <source>
        <dbReference type="Pfam" id="PF07238"/>
    </source>
</evidence>
<protein>
    <submittedName>
        <fullName evidence="2">Type IV pilus assembly PilZ</fullName>
    </submittedName>
</protein>
<comment type="caution">
    <text evidence="2">The sequence shown here is derived from an EMBL/GenBank/DDBJ whole genome shotgun (WGS) entry which is preliminary data.</text>
</comment>
<dbReference type="EMBL" id="LGTE01000038">
    <property type="protein sequence ID" value="KNZ68278.1"/>
    <property type="molecule type" value="Genomic_DNA"/>
</dbReference>
<dbReference type="Pfam" id="PF07238">
    <property type="entry name" value="PilZ"/>
    <property type="match status" value="1"/>
</dbReference>
<organism evidence="2 3">
    <name type="scientific">Thermincola ferriacetica</name>
    <dbReference type="NCBI Taxonomy" id="281456"/>
    <lineage>
        <taxon>Bacteria</taxon>
        <taxon>Bacillati</taxon>
        <taxon>Bacillota</taxon>
        <taxon>Clostridia</taxon>
        <taxon>Eubacteriales</taxon>
        <taxon>Thermincolaceae</taxon>
        <taxon>Thermincola</taxon>
    </lineage>
</organism>
<gene>
    <name evidence="2" type="ORF">Tfer_3176</name>
</gene>
<dbReference type="SUPFAM" id="SSF141371">
    <property type="entry name" value="PilZ domain-like"/>
    <property type="match status" value="1"/>
</dbReference>
<dbReference type="RefSeq" id="WP_052219103.1">
    <property type="nucleotide sequence ID" value="NZ_LGTE01000038.1"/>
</dbReference>
<evidence type="ECO:0000313" key="3">
    <source>
        <dbReference type="Proteomes" id="UP000037175"/>
    </source>
</evidence>
<reference evidence="3" key="1">
    <citation type="submission" date="2015-07" db="EMBL/GenBank/DDBJ databases">
        <title>Complete Genome of Thermincola ferriacetica strain Z-0001T.</title>
        <authorList>
            <person name="Lusk B."/>
            <person name="Badalamenti J.P."/>
            <person name="Parameswaran P."/>
            <person name="Bond D.R."/>
            <person name="Torres C.I."/>
        </authorList>
    </citation>
    <scope>NUCLEOTIDE SEQUENCE [LARGE SCALE GENOMIC DNA]</scope>
    <source>
        <strain evidence="3">Z-0001</strain>
    </source>
</reference>
<dbReference type="GO" id="GO:0035438">
    <property type="term" value="F:cyclic-di-GMP binding"/>
    <property type="evidence" value="ECO:0007669"/>
    <property type="project" value="InterPro"/>
</dbReference>
<dbReference type="Gene3D" id="2.40.10.220">
    <property type="entry name" value="predicted glycosyltransferase like domains"/>
    <property type="match status" value="1"/>
</dbReference>
<feature type="domain" description="PilZ" evidence="1">
    <location>
        <begin position="10"/>
        <end position="122"/>
    </location>
</feature>
<evidence type="ECO:0000313" key="2">
    <source>
        <dbReference type="EMBL" id="KNZ68278.1"/>
    </source>
</evidence>
<name>A0A0L6VYN1_9FIRM</name>
<dbReference type="InterPro" id="IPR009875">
    <property type="entry name" value="PilZ_domain"/>
</dbReference>
<dbReference type="AlphaFoldDB" id="A0A0L6VYN1"/>
<keyword evidence="3" id="KW-1185">Reference proteome</keyword>
<sequence length="128" mass="14764">MDFGEYTQDNRRFYRVKINKKVICRFLGEEGNRFKLLSMVGMEVVLLNLSPAGACITCEGSISACAVRRNNLIEIDIPITDRVIKLTGRVIWFKKTETGVKAGISFERIPAEDNDMLLRYLREELRFQ</sequence>
<dbReference type="Proteomes" id="UP000037175">
    <property type="component" value="Unassembled WGS sequence"/>
</dbReference>
<accession>A0A0L6VYN1</accession>